<protein>
    <submittedName>
        <fullName evidence="1">Uncharacterized protein</fullName>
    </submittedName>
</protein>
<name>A0A3M7RIG7_BRAPC</name>
<dbReference type="EMBL" id="REGN01003354">
    <property type="protein sequence ID" value="RNA23085.1"/>
    <property type="molecule type" value="Genomic_DNA"/>
</dbReference>
<dbReference type="AlphaFoldDB" id="A0A3M7RIG7"/>
<gene>
    <name evidence="1" type="ORF">BpHYR1_030736</name>
</gene>
<proteinExistence type="predicted"/>
<comment type="caution">
    <text evidence="1">The sequence shown here is derived from an EMBL/GenBank/DDBJ whole genome shotgun (WGS) entry which is preliminary data.</text>
</comment>
<evidence type="ECO:0000313" key="1">
    <source>
        <dbReference type="EMBL" id="RNA23085.1"/>
    </source>
</evidence>
<reference evidence="1 2" key="1">
    <citation type="journal article" date="2018" name="Sci. Rep.">
        <title>Genomic signatures of local adaptation to the degree of environmental predictability in rotifers.</title>
        <authorList>
            <person name="Franch-Gras L."/>
            <person name="Hahn C."/>
            <person name="Garcia-Roger E.M."/>
            <person name="Carmona M.J."/>
            <person name="Serra M."/>
            <person name="Gomez A."/>
        </authorList>
    </citation>
    <scope>NUCLEOTIDE SEQUENCE [LARGE SCALE GENOMIC DNA]</scope>
    <source>
        <strain evidence="1">HYR1</strain>
    </source>
</reference>
<keyword evidence="2" id="KW-1185">Reference proteome</keyword>
<organism evidence="1 2">
    <name type="scientific">Brachionus plicatilis</name>
    <name type="common">Marine rotifer</name>
    <name type="synonym">Brachionus muelleri</name>
    <dbReference type="NCBI Taxonomy" id="10195"/>
    <lineage>
        <taxon>Eukaryota</taxon>
        <taxon>Metazoa</taxon>
        <taxon>Spiralia</taxon>
        <taxon>Gnathifera</taxon>
        <taxon>Rotifera</taxon>
        <taxon>Eurotatoria</taxon>
        <taxon>Monogononta</taxon>
        <taxon>Pseudotrocha</taxon>
        <taxon>Ploima</taxon>
        <taxon>Brachionidae</taxon>
        <taxon>Brachionus</taxon>
    </lineage>
</organism>
<sequence>MVKNSSNIKPKSKGVKNFLILMCVNFDKKGIRYKIEFLIMFIYWGIFLSARKSNGCSWQNVIRGLVQSQKRNNDEKKFEKSAS</sequence>
<dbReference type="Proteomes" id="UP000276133">
    <property type="component" value="Unassembled WGS sequence"/>
</dbReference>
<evidence type="ECO:0000313" key="2">
    <source>
        <dbReference type="Proteomes" id="UP000276133"/>
    </source>
</evidence>
<accession>A0A3M7RIG7</accession>